<protein>
    <recommendedName>
        <fullName evidence="2">Chitin-binding type-2 domain-containing protein</fullName>
    </recommendedName>
</protein>
<accession>A0A4U5LYL9</accession>
<dbReference type="InterPro" id="IPR036508">
    <property type="entry name" value="Chitin-bd_dom_sf"/>
</dbReference>
<keyword evidence="1" id="KW-0732">Signal</keyword>
<dbReference type="SMART" id="SM00494">
    <property type="entry name" value="ChtBD2"/>
    <property type="match status" value="1"/>
</dbReference>
<feature type="chain" id="PRO_5020296037" description="Chitin-binding type-2 domain-containing protein" evidence="1">
    <location>
        <begin position="22"/>
        <end position="95"/>
    </location>
</feature>
<feature type="signal peptide" evidence="1">
    <location>
        <begin position="1"/>
        <end position="21"/>
    </location>
</feature>
<dbReference type="EMBL" id="AZBU02000011">
    <property type="protein sequence ID" value="TKR61357.1"/>
    <property type="molecule type" value="Genomic_DNA"/>
</dbReference>
<comment type="caution">
    <text evidence="3">The sequence shown here is derived from an EMBL/GenBank/DDBJ whole genome shotgun (WGS) entry which is preliminary data.</text>
</comment>
<dbReference type="PROSITE" id="PS50940">
    <property type="entry name" value="CHIT_BIND_II"/>
    <property type="match status" value="1"/>
</dbReference>
<proteinExistence type="predicted"/>
<dbReference type="InterPro" id="IPR002557">
    <property type="entry name" value="Chitin-bd_dom"/>
</dbReference>
<dbReference type="Proteomes" id="UP000298663">
    <property type="component" value="Unassembled WGS sequence"/>
</dbReference>
<dbReference type="GO" id="GO:0005576">
    <property type="term" value="C:extracellular region"/>
    <property type="evidence" value="ECO:0007669"/>
    <property type="project" value="InterPro"/>
</dbReference>
<reference evidence="3 4" key="2">
    <citation type="journal article" date="2019" name="G3 (Bethesda)">
        <title>Hybrid Assembly of the Genome of the Entomopathogenic Nematode Steinernema carpocapsae Identifies the X-Chromosome.</title>
        <authorList>
            <person name="Serra L."/>
            <person name="Macchietto M."/>
            <person name="Macias-Munoz A."/>
            <person name="McGill C.J."/>
            <person name="Rodriguez I.M."/>
            <person name="Rodriguez B."/>
            <person name="Murad R."/>
            <person name="Mortazavi A."/>
        </authorList>
    </citation>
    <scope>NUCLEOTIDE SEQUENCE [LARGE SCALE GENOMIC DNA]</scope>
    <source>
        <strain evidence="3 4">ALL</strain>
    </source>
</reference>
<name>A0A4U5LYL9_STECR</name>
<dbReference type="GO" id="GO:0008061">
    <property type="term" value="F:chitin binding"/>
    <property type="evidence" value="ECO:0007669"/>
    <property type="project" value="InterPro"/>
</dbReference>
<reference evidence="3 4" key="1">
    <citation type="journal article" date="2015" name="Genome Biol.">
        <title>Comparative genomics of Steinernema reveals deeply conserved gene regulatory networks.</title>
        <authorList>
            <person name="Dillman A.R."/>
            <person name="Macchietto M."/>
            <person name="Porter C.F."/>
            <person name="Rogers A."/>
            <person name="Williams B."/>
            <person name="Antoshechkin I."/>
            <person name="Lee M.M."/>
            <person name="Goodwin Z."/>
            <person name="Lu X."/>
            <person name="Lewis E.E."/>
            <person name="Goodrich-Blair H."/>
            <person name="Stock S.P."/>
            <person name="Adams B.J."/>
            <person name="Sternberg P.W."/>
            <person name="Mortazavi A."/>
        </authorList>
    </citation>
    <scope>NUCLEOTIDE SEQUENCE [LARGE SCALE GENOMIC DNA]</scope>
    <source>
        <strain evidence="3 4">ALL</strain>
    </source>
</reference>
<gene>
    <name evidence="3" type="ORF">L596_028475</name>
</gene>
<evidence type="ECO:0000256" key="1">
    <source>
        <dbReference type="SAM" id="SignalP"/>
    </source>
</evidence>
<feature type="domain" description="Chitin-binding type-2" evidence="2">
    <location>
        <begin position="24"/>
        <end position="86"/>
    </location>
</feature>
<evidence type="ECO:0000259" key="2">
    <source>
        <dbReference type="PROSITE" id="PS50940"/>
    </source>
</evidence>
<keyword evidence="4" id="KW-1185">Reference proteome</keyword>
<sequence>MFAPLVSHFLLFFFVSPIARSNPEFNCSKLEEGAYVIGCSRNFTMCIKNNDGEFQTFEYSCPHNELFFDPDENSCRPHYKVRNCKMQRRRTTHLQ</sequence>
<evidence type="ECO:0000313" key="4">
    <source>
        <dbReference type="Proteomes" id="UP000298663"/>
    </source>
</evidence>
<dbReference type="AlphaFoldDB" id="A0A4U5LYL9"/>
<dbReference type="SUPFAM" id="SSF57625">
    <property type="entry name" value="Invertebrate chitin-binding proteins"/>
    <property type="match status" value="1"/>
</dbReference>
<dbReference type="Pfam" id="PF01607">
    <property type="entry name" value="CBM_14"/>
    <property type="match status" value="1"/>
</dbReference>
<evidence type="ECO:0000313" key="3">
    <source>
        <dbReference type="EMBL" id="TKR61357.1"/>
    </source>
</evidence>
<organism evidence="3 4">
    <name type="scientific">Steinernema carpocapsae</name>
    <name type="common">Entomopathogenic nematode</name>
    <dbReference type="NCBI Taxonomy" id="34508"/>
    <lineage>
        <taxon>Eukaryota</taxon>
        <taxon>Metazoa</taxon>
        <taxon>Ecdysozoa</taxon>
        <taxon>Nematoda</taxon>
        <taxon>Chromadorea</taxon>
        <taxon>Rhabditida</taxon>
        <taxon>Tylenchina</taxon>
        <taxon>Panagrolaimomorpha</taxon>
        <taxon>Strongyloidoidea</taxon>
        <taxon>Steinernematidae</taxon>
        <taxon>Steinernema</taxon>
    </lineage>
</organism>